<dbReference type="GO" id="GO:0016887">
    <property type="term" value="F:ATP hydrolysis activity"/>
    <property type="evidence" value="ECO:0007669"/>
    <property type="project" value="InterPro"/>
</dbReference>
<sequence length="550" mass="60113">MLTIKNVSYCYAGRNIPTLKNISIDINKREMILIAGRTGCGKSTLIKVINGLLLGKGGGQFSGEVTSKGFNILTLTPEEMGLLVGTVYQSPDDQLFAMTVEDEVGFVLENHGIASEIIKAEVTSTLKRVGLAGFEKRSIHALSGGQRQRLALASVLINKPQILILDEPVSQMNPVGVKEFLGLLKELNEVDGITIIVVEHRVHELAKYFPRLVVMYEGGIIYDGDINQAWYKVGDEIKYGLREPQNVKLCRKLALSKLTNESDEVISLIRNECCIDIIKGECEAKGAVSKAVLVAKNISYCYAGAKENTLHNVNFTLSQGETVAVMGYNGAGKSTLFNLIAGLTNLTSGELTLLGGTVADNAHKLGFLRQDPDLMLLADTVTREIHWHNKNADESQIMELMKRLDLSDKAKDFPLALSKGQRLRVVLAALLARQPKLLLLDEPTTGQDQQSMLDIKNIISEYTTSGGTVLFCTHDVELAAEIADRVFLMVKGTLLKIGTPQEVLSQKNLLLAGGLSLPPMLRISEGLKIQKCVTLEEVTRHVSKTTVGRC</sequence>
<keyword evidence="5" id="KW-0378">Hydrolase</keyword>
<dbReference type="Pfam" id="PF00005">
    <property type="entry name" value="ABC_tran"/>
    <property type="match status" value="2"/>
</dbReference>
<dbReference type="AlphaFoldDB" id="A0A644TJA7"/>
<protein>
    <submittedName>
        <fullName evidence="5">Putative HMP/thiamine import ATP-binding protein YkoD</fullName>
        <ecNumber evidence="5">3.6.3.-</ecNumber>
    </submittedName>
</protein>
<evidence type="ECO:0000256" key="3">
    <source>
        <dbReference type="ARBA" id="ARBA00022840"/>
    </source>
</evidence>
<dbReference type="SMART" id="SM00382">
    <property type="entry name" value="AAA"/>
    <property type="match status" value="2"/>
</dbReference>
<accession>A0A644TJA7</accession>
<feature type="domain" description="ABC transporter" evidence="4">
    <location>
        <begin position="293"/>
        <end position="516"/>
    </location>
</feature>
<dbReference type="Gene3D" id="3.40.50.300">
    <property type="entry name" value="P-loop containing nucleotide triphosphate hydrolases"/>
    <property type="match status" value="2"/>
</dbReference>
<dbReference type="InterPro" id="IPR027417">
    <property type="entry name" value="P-loop_NTPase"/>
</dbReference>
<proteinExistence type="predicted"/>
<dbReference type="GO" id="GO:0042626">
    <property type="term" value="F:ATPase-coupled transmembrane transporter activity"/>
    <property type="evidence" value="ECO:0007669"/>
    <property type="project" value="TreeGrafter"/>
</dbReference>
<feature type="domain" description="ABC transporter" evidence="4">
    <location>
        <begin position="2"/>
        <end position="242"/>
    </location>
</feature>
<keyword evidence="2" id="KW-0547">Nucleotide-binding</keyword>
<evidence type="ECO:0000313" key="5">
    <source>
        <dbReference type="EMBL" id="MPL67085.1"/>
    </source>
</evidence>
<keyword evidence="1" id="KW-0813">Transport</keyword>
<dbReference type="CDD" id="cd03225">
    <property type="entry name" value="ABC_cobalt_CbiO_domain1"/>
    <property type="match status" value="2"/>
</dbReference>
<dbReference type="PROSITE" id="PS50893">
    <property type="entry name" value="ABC_TRANSPORTER_2"/>
    <property type="match status" value="2"/>
</dbReference>
<dbReference type="NCBIfam" id="NF010167">
    <property type="entry name" value="PRK13648.1"/>
    <property type="match status" value="2"/>
</dbReference>
<dbReference type="InterPro" id="IPR003593">
    <property type="entry name" value="AAA+_ATPase"/>
</dbReference>
<dbReference type="InterPro" id="IPR015856">
    <property type="entry name" value="ABC_transpr_CbiO/EcfA_su"/>
</dbReference>
<dbReference type="EC" id="3.6.3.-" evidence="5"/>
<keyword evidence="3 5" id="KW-0067">ATP-binding</keyword>
<dbReference type="PANTHER" id="PTHR43553">
    <property type="entry name" value="HEAVY METAL TRANSPORTER"/>
    <property type="match status" value="1"/>
</dbReference>
<dbReference type="InterPro" id="IPR017871">
    <property type="entry name" value="ABC_transporter-like_CS"/>
</dbReference>
<dbReference type="GO" id="GO:0043190">
    <property type="term" value="C:ATP-binding cassette (ABC) transporter complex"/>
    <property type="evidence" value="ECO:0007669"/>
    <property type="project" value="TreeGrafter"/>
</dbReference>
<dbReference type="GO" id="GO:0005524">
    <property type="term" value="F:ATP binding"/>
    <property type="evidence" value="ECO:0007669"/>
    <property type="project" value="UniProtKB-KW"/>
</dbReference>
<organism evidence="5">
    <name type="scientific">bioreactor metagenome</name>
    <dbReference type="NCBI Taxonomy" id="1076179"/>
    <lineage>
        <taxon>unclassified sequences</taxon>
        <taxon>metagenomes</taxon>
        <taxon>ecological metagenomes</taxon>
    </lineage>
</organism>
<evidence type="ECO:0000259" key="4">
    <source>
        <dbReference type="PROSITE" id="PS50893"/>
    </source>
</evidence>
<gene>
    <name evidence="5" type="primary">ykoD_3</name>
    <name evidence="5" type="ORF">SDC9_12775</name>
</gene>
<dbReference type="PROSITE" id="PS00211">
    <property type="entry name" value="ABC_TRANSPORTER_1"/>
    <property type="match status" value="1"/>
</dbReference>
<reference evidence="5" key="1">
    <citation type="submission" date="2019-08" db="EMBL/GenBank/DDBJ databases">
        <authorList>
            <person name="Kucharzyk K."/>
            <person name="Murdoch R.W."/>
            <person name="Higgins S."/>
            <person name="Loffler F."/>
        </authorList>
    </citation>
    <scope>NUCLEOTIDE SEQUENCE</scope>
</reference>
<dbReference type="EMBL" id="VSSQ01000035">
    <property type="protein sequence ID" value="MPL67085.1"/>
    <property type="molecule type" value="Genomic_DNA"/>
</dbReference>
<dbReference type="InterPro" id="IPR050095">
    <property type="entry name" value="ECF_ABC_transporter_ATP-bd"/>
</dbReference>
<dbReference type="PANTHER" id="PTHR43553:SF26">
    <property type="entry name" value="ABC TRANSPORTER ATP-BINDING PROTEIN BC_2655-RELATED"/>
    <property type="match status" value="1"/>
</dbReference>
<comment type="caution">
    <text evidence="5">The sequence shown here is derived from an EMBL/GenBank/DDBJ whole genome shotgun (WGS) entry which is preliminary data.</text>
</comment>
<name>A0A644TJA7_9ZZZZ</name>
<evidence type="ECO:0000256" key="2">
    <source>
        <dbReference type="ARBA" id="ARBA00022741"/>
    </source>
</evidence>
<dbReference type="InterPro" id="IPR003439">
    <property type="entry name" value="ABC_transporter-like_ATP-bd"/>
</dbReference>
<dbReference type="SUPFAM" id="SSF52540">
    <property type="entry name" value="P-loop containing nucleoside triphosphate hydrolases"/>
    <property type="match status" value="2"/>
</dbReference>
<evidence type="ECO:0000256" key="1">
    <source>
        <dbReference type="ARBA" id="ARBA00022448"/>
    </source>
</evidence>